<dbReference type="Proteomes" id="UP000189966">
    <property type="component" value="Unassembled WGS sequence"/>
</dbReference>
<dbReference type="PROSITE" id="PS51353">
    <property type="entry name" value="ARSC"/>
    <property type="match status" value="1"/>
</dbReference>
<dbReference type="Pfam" id="PF03960">
    <property type="entry name" value="ArsC"/>
    <property type="match status" value="1"/>
</dbReference>
<dbReference type="EMBL" id="FUZI01000004">
    <property type="protein sequence ID" value="SKC33176.1"/>
    <property type="molecule type" value="Genomic_DNA"/>
</dbReference>
<reference evidence="6 7" key="1">
    <citation type="submission" date="2017-02" db="EMBL/GenBank/DDBJ databases">
        <authorList>
            <person name="Peterson S.W."/>
        </authorList>
    </citation>
    <scope>NUCLEOTIDE SEQUENCE [LARGE SCALE GENOMIC DNA]</scope>
    <source>
        <strain evidence="7">type strain: NCCB 100098</strain>
    </source>
</reference>
<dbReference type="GO" id="GO:0008794">
    <property type="term" value="F:arsenate reductase (glutaredoxin) activity"/>
    <property type="evidence" value="ECO:0007669"/>
    <property type="project" value="UniProtKB-UniRule"/>
</dbReference>
<proteinExistence type="inferred from homology"/>
<comment type="similarity">
    <text evidence="1 3 4">Belongs to the ArsC family.</text>
</comment>
<dbReference type="AlphaFoldDB" id="A0A1T5I2G3"/>
<dbReference type="Gene3D" id="3.40.30.10">
    <property type="entry name" value="Glutaredoxin"/>
    <property type="match status" value="1"/>
</dbReference>
<evidence type="ECO:0000256" key="5">
    <source>
        <dbReference type="SAM" id="Coils"/>
    </source>
</evidence>
<evidence type="ECO:0000313" key="6">
    <source>
        <dbReference type="EMBL" id="SKC33176.1"/>
    </source>
</evidence>
<sequence>MTITIYHNPRCSKSRETLAILTEQGITPTVIHYLDTPLTIEQLQQLYRQLGYNNVRKMMRTKEQQYKEQQLDVETLTDHTLFEAIVSCPKLLERPIVVNNDNDKAAMGRPPEHVLSIL</sequence>
<evidence type="ECO:0000256" key="4">
    <source>
        <dbReference type="RuleBase" id="RU362029"/>
    </source>
</evidence>
<dbReference type="SUPFAM" id="SSF52833">
    <property type="entry name" value="Thioredoxin-like"/>
    <property type="match status" value="1"/>
</dbReference>
<protein>
    <recommendedName>
        <fullName evidence="4">Arsenate reductase</fullName>
        <ecNumber evidence="4">1.20.4.1</ecNumber>
    </recommendedName>
</protein>
<organism evidence="6 7">
    <name type="scientific">Photobacterium piscicola</name>
    <dbReference type="NCBI Taxonomy" id="1378299"/>
    <lineage>
        <taxon>Bacteria</taxon>
        <taxon>Pseudomonadati</taxon>
        <taxon>Pseudomonadota</taxon>
        <taxon>Gammaproteobacteria</taxon>
        <taxon>Vibrionales</taxon>
        <taxon>Vibrionaceae</taxon>
        <taxon>Photobacterium</taxon>
    </lineage>
</organism>
<dbReference type="InterPro" id="IPR006660">
    <property type="entry name" value="Arsenate_reductase-like"/>
</dbReference>
<keyword evidence="2 4" id="KW-0560">Oxidoreductase</keyword>
<accession>A0A1T5I2G3</accession>
<dbReference type="NCBIfam" id="TIGR00014">
    <property type="entry name" value="arsC"/>
    <property type="match status" value="1"/>
</dbReference>
<dbReference type="PANTHER" id="PTHR30041">
    <property type="entry name" value="ARSENATE REDUCTASE"/>
    <property type="match status" value="1"/>
</dbReference>
<evidence type="ECO:0000256" key="1">
    <source>
        <dbReference type="ARBA" id="ARBA00007198"/>
    </source>
</evidence>
<dbReference type="CDD" id="cd03034">
    <property type="entry name" value="ArsC_ArsC"/>
    <property type="match status" value="1"/>
</dbReference>
<gene>
    <name evidence="6" type="primary">arsC</name>
    <name evidence="6" type="ORF">CZ809_02734</name>
</gene>
<dbReference type="InterPro" id="IPR036249">
    <property type="entry name" value="Thioredoxin-like_sf"/>
</dbReference>
<dbReference type="OrthoDB" id="9790554at2"/>
<evidence type="ECO:0000256" key="2">
    <source>
        <dbReference type="ARBA" id="ARBA00023002"/>
    </source>
</evidence>
<evidence type="ECO:0000256" key="3">
    <source>
        <dbReference type="PROSITE-ProRule" id="PRU01282"/>
    </source>
</evidence>
<comment type="catalytic activity">
    <reaction evidence="4">
        <text>[glutaredoxin]-dithiol + arsenate + glutathione + H(+) = glutathionyl-S-S-[glutaredoxin] + arsenite + H2O</text>
        <dbReference type="Rhea" id="RHEA:22016"/>
        <dbReference type="Rhea" id="RHEA-COMP:10729"/>
        <dbReference type="Rhea" id="RHEA-COMP:17668"/>
        <dbReference type="ChEBI" id="CHEBI:15377"/>
        <dbReference type="ChEBI" id="CHEBI:15378"/>
        <dbReference type="ChEBI" id="CHEBI:29242"/>
        <dbReference type="ChEBI" id="CHEBI:29950"/>
        <dbReference type="ChEBI" id="CHEBI:48597"/>
        <dbReference type="ChEBI" id="CHEBI:57925"/>
        <dbReference type="ChEBI" id="CHEBI:146199"/>
        <dbReference type="EC" id="1.20.4.1"/>
    </reaction>
</comment>
<dbReference type="PANTHER" id="PTHR30041:SF4">
    <property type="entry name" value="ARSENATE REDUCTASE"/>
    <property type="match status" value="1"/>
</dbReference>
<dbReference type="InterPro" id="IPR006659">
    <property type="entry name" value="Arsenate_reductase"/>
</dbReference>
<dbReference type="EC" id="1.20.4.1" evidence="4"/>
<name>A0A1T5I2G3_9GAMM</name>
<dbReference type="RefSeq" id="WP_080158133.1">
    <property type="nucleotide sequence ID" value="NZ_FUZI01000004.1"/>
</dbReference>
<feature type="coiled-coil region" evidence="5">
    <location>
        <begin position="52"/>
        <end position="79"/>
    </location>
</feature>
<keyword evidence="5" id="KW-0175">Coiled coil</keyword>
<evidence type="ECO:0000313" key="7">
    <source>
        <dbReference type="Proteomes" id="UP000189966"/>
    </source>
</evidence>